<feature type="domain" description="SPOR" evidence="3">
    <location>
        <begin position="173"/>
        <end position="227"/>
    </location>
</feature>
<keyword evidence="2" id="KW-0812">Transmembrane</keyword>
<feature type="transmembrane region" description="Helical" evidence="2">
    <location>
        <begin position="104"/>
        <end position="130"/>
    </location>
</feature>
<evidence type="ECO:0000259" key="3">
    <source>
        <dbReference type="Pfam" id="PF05036"/>
    </source>
</evidence>
<evidence type="ECO:0000256" key="2">
    <source>
        <dbReference type="SAM" id="Phobius"/>
    </source>
</evidence>
<dbReference type="EMBL" id="JAECVW010000002">
    <property type="protein sequence ID" value="MBH8594535.1"/>
    <property type="molecule type" value="Genomic_DNA"/>
</dbReference>
<keyword evidence="5" id="KW-1185">Reference proteome</keyword>
<protein>
    <submittedName>
        <fullName evidence="4">SPOR domain-containing protein</fullName>
    </submittedName>
</protein>
<proteinExistence type="predicted"/>
<dbReference type="RefSeq" id="WP_181731773.1">
    <property type="nucleotide sequence ID" value="NZ_JACEIR010000003.1"/>
</dbReference>
<comment type="caution">
    <text evidence="4">The sequence shown here is derived from an EMBL/GenBank/DDBJ whole genome shotgun (WGS) entry which is preliminary data.</text>
</comment>
<dbReference type="Proteomes" id="UP000633619">
    <property type="component" value="Unassembled WGS sequence"/>
</dbReference>
<feature type="compositionally biased region" description="Basic and acidic residues" evidence="1">
    <location>
        <begin position="151"/>
        <end position="163"/>
    </location>
</feature>
<evidence type="ECO:0000313" key="5">
    <source>
        <dbReference type="Proteomes" id="UP000633619"/>
    </source>
</evidence>
<name>A0A8I1ACB3_THEIN</name>
<organism evidence="4 5">
    <name type="scientific">Thermoactinomyces intermedius</name>
    <dbReference type="NCBI Taxonomy" id="2024"/>
    <lineage>
        <taxon>Bacteria</taxon>
        <taxon>Bacillati</taxon>
        <taxon>Bacillota</taxon>
        <taxon>Bacilli</taxon>
        <taxon>Bacillales</taxon>
        <taxon>Thermoactinomycetaceae</taxon>
        <taxon>Thermoactinomyces</taxon>
    </lineage>
</organism>
<reference evidence="4 5" key="1">
    <citation type="submission" date="2020-12" db="EMBL/GenBank/DDBJ databases">
        <title>WGS of Thermoactinomyces spp.</title>
        <authorList>
            <person name="Cheng K."/>
        </authorList>
    </citation>
    <scope>NUCLEOTIDE SEQUENCE [LARGE SCALE GENOMIC DNA]</scope>
    <source>
        <strain evidence="5">CICC 10671\DSM 43846</strain>
    </source>
</reference>
<accession>A0A8I1ACB3</accession>
<dbReference type="InterPro" id="IPR007730">
    <property type="entry name" value="SPOR-like_dom"/>
</dbReference>
<dbReference type="GO" id="GO:0042834">
    <property type="term" value="F:peptidoglycan binding"/>
    <property type="evidence" value="ECO:0007669"/>
    <property type="project" value="InterPro"/>
</dbReference>
<gene>
    <name evidence="4" type="ORF">I8U20_04230</name>
</gene>
<feature type="region of interest" description="Disordered" evidence="1">
    <location>
        <begin position="139"/>
        <end position="168"/>
    </location>
</feature>
<dbReference type="AlphaFoldDB" id="A0A8I1ACB3"/>
<dbReference type="SUPFAM" id="SSF110997">
    <property type="entry name" value="Sporulation related repeat"/>
    <property type="match status" value="1"/>
</dbReference>
<keyword evidence="2" id="KW-0472">Membrane</keyword>
<evidence type="ECO:0000313" key="4">
    <source>
        <dbReference type="EMBL" id="MBH8594535.1"/>
    </source>
</evidence>
<dbReference type="InterPro" id="IPR036680">
    <property type="entry name" value="SPOR-like_sf"/>
</dbReference>
<evidence type="ECO:0000256" key="1">
    <source>
        <dbReference type="SAM" id="MobiDB-lite"/>
    </source>
</evidence>
<sequence length="371" mass="41286">MEKLRKTQVQVHKTGLKVRLQTRPVAAKPKHDCSVTTETKPLYKPKTETQKPSWEPWLKMKNLTTGSVWPWEKAKNEKRVIQWASPNNPFRHKRTGKKKRNNPAWQMICSAGAALVIGTIMGLSVLNLFFNENATFSNRTIDSHLNPPPDAGEKETPLPEPTDRSQALPPLQTVMLQAGSYEEKAGAEKAMNQFRVKGLAAVMSEQAPYRIYLGMAPDRDLALKLSAIYQKQDVSVYLKEVRLQGEAALDPEVNQALLDPLKQGNRLVQQLSSLSAGAIRGTAQQETPLKVPGDLSEQFQNFVVQMQAVKGKLPGDAGESADRMIQALDQAVQSGLAAQKNPGQALLWQMQEGLIRYTVGYEKLIQSLKEQ</sequence>
<dbReference type="Pfam" id="PF05036">
    <property type="entry name" value="SPOR"/>
    <property type="match status" value="1"/>
</dbReference>
<keyword evidence="2" id="KW-1133">Transmembrane helix</keyword>